<dbReference type="EMBL" id="BMIB01000002">
    <property type="protein sequence ID" value="GGH63034.1"/>
    <property type="molecule type" value="Genomic_DNA"/>
</dbReference>
<reference evidence="1" key="2">
    <citation type="submission" date="2020-09" db="EMBL/GenBank/DDBJ databases">
        <authorList>
            <person name="Sun Q."/>
            <person name="Zhou Y."/>
        </authorList>
    </citation>
    <scope>NUCLEOTIDE SEQUENCE</scope>
    <source>
        <strain evidence="1">CGMCC 1.15290</strain>
    </source>
</reference>
<dbReference type="InterPro" id="IPR022037">
    <property type="entry name" value="DUF3606"/>
</dbReference>
<dbReference type="Proteomes" id="UP000627292">
    <property type="component" value="Unassembled WGS sequence"/>
</dbReference>
<proteinExistence type="predicted"/>
<evidence type="ECO:0000313" key="2">
    <source>
        <dbReference type="Proteomes" id="UP000627292"/>
    </source>
</evidence>
<evidence type="ECO:0000313" key="1">
    <source>
        <dbReference type="EMBL" id="GGH63034.1"/>
    </source>
</evidence>
<reference evidence="1" key="1">
    <citation type="journal article" date="2014" name="Int. J. Syst. Evol. Microbiol.">
        <title>Complete genome sequence of Corynebacterium casei LMG S-19264T (=DSM 44701T), isolated from a smear-ripened cheese.</title>
        <authorList>
            <consortium name="US DOE Joint Genome Institute (JGI-PGF)"/>
            <person name="Walter F."/>
            <person name="Albersmeier A."/>
            <person name="Kalinowski J."/>
            <person name="Ruckert C."/>
        </authorList>
    </citation>
    <scope>NUCLEOTIDE SEQUENCE</scope>
    <source>
        <strain evidence="1">CGMCC 1.15290</strain>
    </source>
</reference>
<accession>A0A917MTN3</accession>
<protein>
    <recommendedName>
        <fullName evidence="3">DUF3606 domain-containing protein</fullName>
    </recommendedName>
</protein>
<sequence length="62" mass="7333">MSDNKENRGLQDRIRVDANDANEVEFLHSQFPRLSHEQIKQAVEKAGPFRDDIVQELKRIWN</sequence>
<dbReference type="RefSeq" id="WP_188951265.1">
    <property type="nucleotide sequence ID" value="NZ_BMIB01000002.1"/>
</dbReference>
<comment type="caution">
    <text evidence="1">The sequence shown here is derived from an EMBL/GenBank/DDBJ whole genome shotgun (WGS) entry which is preliminary data.</text>
</comment>
<dbReference type="AlphaFoldDB" id="A0A917MTN3"/>
<gene>
    <name evidence="1" type="ORF">GCM10011379_13480</name>
</gene>
<evidence type="ECO:0008006" key="3">
    <source>
        <dbReference type="Google" id="ProtNLM"/>
    </source>
</evidence>
<name>A0A917MTN3_9BACT</name>
<keyword evidence="2" id="KW-1185">Reference proteome</keyword>
<organism evidence="1 2">
    <name type="scientific">Filimonas zeae</name>
    <dbReference type="NCBI Taxonomy" id="1737353"/>
    <lineage>
        <taxon>Bacteria</taxon>
        <taxon>Pseudomonadati</taxon>
        <taxon>Bacteroidota</taxon>
        <taxon>Chitinophagia</taxon>
        <taxon>Chitinophagales</taxon>
        <taxon>Chitinophagaceae</taxon>
        <taxon>Filimonas</taxon>
    </lineage>
</organism>
<dbReference type="Pfam" id="PF12244">
    <property type="entry name" value="DUF3606"/>
    <property type="match status" value="1"/>
</dbReference>